<evidence type="ECO:0000256" key="5">
    <source>
        <dbReference type="ARBA" id="ARBA00023242"/>
    </source>
</evidence>
<dbReference type="GO" id="GO:0061564">
    <property type="term" value="P:axon development"/>
    <property type="evidence" value="ECO:0007669"/>
    <property type="project" value="TreeGrafter"/>
</dbReference>
<feature type="compositionally biased region" description="Acidic residues" evidence="6">
    <location>
        <begin position="186"/>
        <end position="209"/>
    </location>
</feature>
<evidence type="ECO:0000256" key="2">
    <source>
        <dbReference type="ARBA" id="ARBA00022473"/>
    </source>
</evidence>
<dbReference type="InterPro" id="IPR036638">
    <property type="entry name" value="HLH_DNA-bd_sf"/>
</dbReference>
<dbReference type="GO" id="GO:0046983">
    <property type="term" value="F:protein dimerization activity"/>
    <property type="evidence" value="ECO:0007669"/>
    <property type="project" value="InterPro"/>
</dbReference>
<sequence>MALVENHNMFYDQFYTKVETLSPESITSITPPPSQHYVYQQTSPMELNQTMSEQYTPMHTHHINENYSPNRNTQTLPPFSKSYSQKHCKSLDTHILDNAISFPTPSPESFRSTSPDVDYFNKNNYVNLEVTTDLFRMKDHSETIKLKEDPETLYRMNTFNTVFDYAKNKPATKSFVKFEEEFKSLEEEEENYDEESVMSSEDFFDEESQDQFSTNNSGKKRKNSSGKLVNPVIMKKRRLAANARERRRMQSLNKAFDRLRTVLPRLDDRQLSKFETLQMAQTYINELCDLLH</sequence>
<proteinExistence type="predicted"/>
<feature type="domain" description="BHLH" evidence="7">
    <location>
        <begin position="236"/>
        <end position="287"/>
    </location>
</feature>
<dbReference type="KEGG" id="dci:103518284"/>
<dbReference type="Proteomes" id="UP000079169">
    <property type="component" value="Unplaced"/>
</dbReference>
<dbReference type="SMART" id="SM00353">
    <property type="entry name" value="HLH"/>
    <property type="match status" value="1"/>
</dbReference>
<dbReference type="SUPFAM" id="SSF47459">
    <property type="entry name" value="HLH, helix-loop-helix DNA-binding domain"/>
    <property type="match status" value="1"/>
</dbReference>
<dbReference type="STRING" id="121845.A0A1S3DGZ1"/>
<accession>A0A1S3DGZ1</accession>
<dbReference type="PROSITE" id="PS50888">
    <property type="entry name" value="BHLH"/>
    <property type="match status" value="1"/>
</dbReference>
<evidence type="ECO:0000256" key="1">
    <source>
        <dbReference type="ARBA" id="ARBA00004123"/>
    </source>
</evidence>
<name>A0A1S3DGZ1_DIACI</name>
<reference evidence="9" key="1">
    <citation type="submission" date="2025-08" db="UniProtKB">
        <authorList>
            <consortium name="RefSeq"/>
        </authorList>
    </citation>
    <scope>IDENTIFICATION</scope>
</reference>
<protein>
    <submittedName>
        <fullName evidence="9">Protein atonal</fullName>
    </submittedName>
</protein>
<dbReference type="Gene3D" id="4.10.280.10">
    <property type="entry name" value="Helix-loop-helix DNA-binding domain"/>
    <property type="match status" value="1"/>
</dbReference>
<dbReference type="RefSeq" id="XP_008481565.1">
    <property type="nucleotide sequence ID" value="XM_008483343.2"/>
</dbReference>
<dbReference type="GO" id="GO:0005634">
    <property type="term" value="C:nucleus"/>
    <property type="evidence" value="ECO:0007669"/>
    <property type="project" value="UniProtKB-SubCell"/>
</dbReference>
<dbReference type="GO" id="GO:0000981">
    <property type="term" value="F:DNA-binding transcription factor activity, RNA polymerase II-specific"/>
    <property type="evidence" value="ECO:0007669"/>
    <property type="project" value="TreeGrafter"/>
</dbReference>
<dbReference type="PANTHER" id="PTHR19290:SF162">
    <property type="entry name" value="TRANSCRIPTION FACTOR ATOH7"/>
    <property type="match status" value="1"/>
</dbReference>
<evidence type="ECO:0000313" key="9">
    <source>
        <dbReference type="RefSeq" id="XP_008481565.1"/>
    </source>
</evidence>
<evidence type="ECO:0000256" key="6">
    <source>
        <dbReference type="SAM" id="MobiDB-lite"/>
    </source>
</evidence>
<dbReference type="PANTHER" id="PTHR19290">
    <property type="entry name" value="BASIC HELIX-LOOP-HELIX PROTEIN NEUROGENIN-RELATED"/>
    <property type="match status" value="1"/>
</dbReference>
<keyword evidence="2" id="KW-0217">Developmental protein</keyword>
<dbReference type="GeneID" id="103518284"/>
<dbReference type="AlphaFoldDB" id="A0A1S3DGZ1"/>
<evidence type="ECO:0000259" key="7">
    <source>
        <dbReference type="PROSITE" id="PS50888"/>
    </source>
</evidence>
<keyword evidence="5" id="KW-0539">Nucleus</keyword>
<dbReference type="InterPro" id="IPR011598">
    <property type="entry name" value="bHLH_dom"/>
</dbReference>
<evidence type="ECO:0000256" key="4">
    <source>
        <dbReference type="ARBA" id="ARBA00022902"/>
    </source>
</evidence>
<dbReference type="GO" id="GO:0070888">
    <property type="term" value="F:E-box binding"/>
    <property type="evidence" value="ECO:0007669"/>
    <property type="project" value="TreeGrafter"/>
</dbReference>
<comment type="subcellular location">
    <subcellularLocation>
        <location evidence="1">Nucleus</location>
    </subcellularLocation>
</comment>
<evidence type="ECO:0000313" key="8">
    <source>
        <dbReference type="Proteomes" id="UP000079169"/>
    </source>
</evidence>
<organism evidence="8 9">
    <name type="scientific">Diaphorina citri</name>
    <name type="common">Asian citrus psyllid</name>
    <dbReference type="NCBI Taxonomy" id="121845"/>
    <lineage>
        <taxon>Eukaryota</taxon>
        <taxon>Metazoa</taxon>
        <taxon>Ecdysozoa</taxon>
        <taxon>Arthropoda</taxon>
        <taxon>Hexapoda</taxon>
        <taxon>Insecta</taxon>
        <taxon>Pterygota</taxon>
        <taxon>Neoptera</taxon>
        <taxon>Paraneoptera</taxon>
        <taxon>Hemiptera</taxon>
        <taxon>Sternorrhyncha</taxon>
        <taxon>Psylloidea</taxon>
        <taxon>Psyllidae</taxon>
        <taxon>Diaphorininae</taxon>
        <taxon>Diaphorina</taxon>
    </lineage>
</organism>
<evidence type="ECO:0000256" key="3">
    <source>
        <dbReference type="ARBA" id="ARBA00022782"/>
    </source>
</evidence>
<dbReference type="InterPro" id="IPR050359">
    <property type="entry name" value="bHLH_transcription_factors"/>
</dbReference>
<dbReference type="Pfam" id="PF00010">
    <property type="entry name" value="HLH"/>
    <property type="match status" value="1"/>
</dbReference>
<dbReference type="PaxDb" id="121845-A0A1S3DGZ1"/>
<gene>
    <name evidence="9" type="primary">LOC103518284</name>
</gene>
<keyword evidence="4" id="KW-0524">Neurogenesis</keyword>
<dbReference type="GO" id="GO:0045944">
    <property type="term" value="P:positive regulation of transcription by RNA polymerase II"/>
    <property type="evidence" value="ECO:0007669"/>
    <property type="project" value="TreeGrafter"/>
</dbReference>
<dbReference type="GO" id="GO:0007423">
    <property type="term" value="P:sensory organ development"/>
    <property type="evidence" value="ECO:0007669"/>
    <property type="project" value="TreeGrafter"/>
</dbReference>
<feature type="region of interest" description="Disordered" evidence="6">
    <location>
        <begin position="186"/>
        <end position="227"/>
    </location>
</feature>
<keyword evidence="3" id="KW-0221">Differentiation</keyword>
<keyword evidence="8" id="KW-1185">Reference proteome</keyword>